<dbReference type="InterPro" id="IPR011990">
    <property type="entry name" value="TPR-like_helical_dom_sf"/>
</dbReference>
<dbReference type="Gene3D" id="3.40.50.300">
    <property type="entry name" value="P-loop containing nucleotide triphosphate hydrolases"/>
    <property type="match status" value="1"/>
</dbReference>
<dbReference type="PANTHER" id="PTHR47691:SF3">
    <property type="entry name" value="HTH-TYPE TRANSCRIPTIONAL REGULATOR RV0890C-RELATED"/>
    <property type="match status" value="1"/>
</dbReference>
<dbReference type="SUPFAM" id="SSF52540">
    <property type="entry name" value="P-loop containing nucleoside triphosphate hydrolases"/>
    <property type="match status" value="1"/>
</dbReference>
<organism evidence="5 6">
    <name type="scientific">Nocardiopsis composta</name>
    <dbReference type="NCBI Taxonomy" id="157465"/>
    <lineage>
        <taxon>Bacteria</taxon>
        <taxon>Bacillati</taxon>
        <taxon>Actinomycetota</taxon>
        <taxon>Actinomycetes</taxon>
        <taxon>Streptosporangiales</taxon>
        <taxon>Nocardiopsidaceae</taxon>
        <taxon>Nocardiopsis</taxon>
    </lineage>
</organism>
<comment type="caution">
    <text evidence="5">The sequence shown here is derived from an EMBL/GenBank/DDBJ whole genome shotgun (WGS) entry which is preliminary data.</text>
</comment>
<evidence type="ECO:0000256" key="1">
    <source>
        <dbReference type="ARBA" id="ARBA00005820"/>
    </source>
</evidence>
<dbReference type="GO" id="GO:0000160">
    <property type="term" value="P:phosphorelay signal transduction system"/>
    <property type="evidence" value="ECO:0007669"/>
    <property type="project" value="InterPro"/>
</dbReference>
<dbReference type="SMART" id="SM00862">
    <property type="entry name" value="Trans_reg_C"/>
    <property type="match status" value="1"/>
</dbReference>
<name>A0A7W8QL57_9ACTN</name>
<dbReference type="GO" id="GO:0006355">
    <property type="term" value="P:regulation of DNA-templated transcription"/>
    <property type="evidence" value="ECO:0007669"/>
    <property type="project" value="InterPro"/>
</dbReference>
<evidence type="ECO:0000313" key="5">
    <source>
        <dbReference type="EMBL" id="MBB5431775.1"/>
    </source>
</evidence>
<protein>
    <submittedName>
        <fullName evidence="5">Putative ATPase/DNA-binding SARP family transcriptional activator</fullName>
    </submittedName>
</protein>
<feature type="domain" description="OmpR/PhoB-type" evidence="4">
    <location>
        <begin position="1"/>
        <end position="91"/>
    </location>
</feature>
<dbReference type="PROSITE" id="PS51755">
    <property type="entry name" value="OMPR_PHOB"/>
    <property type="match status" value="1"/>
</dbReference>
<dbReference type="Gene3D" id="1.10.10.10">
    <property type="entry name" value="Winged helix-like DNA-binding domain superfamily/Winged helix DNA-binding domain"/>
    <property type="match status" value="1"/>
</dbReference>
<gene>
    <name evidence="5" type="ORF">HDA36_001859</name>
</gene>
<dbReference type="InterPro" id="IPR036388">
    <property type="entry name" value="WH-like_DNA-bd_sf"/>
</dbReference>
<dbReference type="Proteomes" id="UP000572635">
    <property type="component" value="Unassembled WGS sequence"/>
</dbReference>
<dbReference type="InterPro" id="IPR005158">
    <property type="entry name" value="BTAD"/>
</dbReference>
<dbReference type="GO" id="GO:0003677">
    <property type="term" value="F:DNA binding"/>
    <property type="evidence" value="ECO:0007669"/>
    <property type="project" value="UniProtKB-UniRule"/>
</dbReference>
<dbReference type="Pfam" id="PF00486">
    <property type="entry name" value="Trans_reg_C"/>
    <property type="match status" value="1"/>
</dbReference>
<dbReference type="InterPro" id="IPR027417">
    <property type="entry name" value="P-loop_NTPase"/>
</dbReference>
<keyword evidence="6" id="KW-1185">Reference proteome</keyword>
<keyword evidence="2 3" id="KW-0238">DNA-binding</keyword>
<dbReference type="Pfam" id="PF03704">
    <property type="entry name" value="BTAD"/>
    <property type="match status" value="1"/>
</dbReference>
<dbReference type="InterPro" id="IPR001867">
    <property type="entry name" value="OmpR/PhoB-type_DNA-bd"/>
</dbReference>
<dbReference type="InterPro" id="IPR058852">
    <property type="entry name" value="HTH_77"/>
</dbReference>
<comment type="similarity">
    <text evidence="1">Belongs to the AfsR/DnrI/RedD regulatory family.</text>
</comment>
<proteinExistence type="inferred from homology"/>
<reference evidence="5 6" key="1">
    <citation type="submission" date="2020-08" db="EMBL/GenBank/DDBJ databases">
        <title>Sequencing the genomes of 1000 actinobacteria strains.</title>
        <authorList>
            <person name="Klenk H.-P."/>
        </authorList>
    </citation>
    <scope>NUCLEOTIDE SEQUENCE [LARGE SCALE GENOMIC DNA]</scope>
    <source>
        <strain evidence="5 6">DSM 44551</strain>
    </source>
</reference>
<dbReference type="Gene3D" id="1.25.40.10">
    <property type="entry name" value="Tetratricopeptide repeat domain"/>
    <property type="match status" value="1"/>
</dbReference>
<evidence type="ECO:0000313" key="6">
    <source>
        <dbReference type="Proteomes" id="UP000572635"/>
    </source>
</evidence>
<dbReference type="SUPFAM" id="SSF48452">
    <property type="entry name" value="TPR-like"/>
    <property type="match status" value="1"/>
</dbReference>
<evidence type="ECO:0000256" key="3">
    <source>
        <dbReference type="PROSITE-ProRule" id="PRU01091"/>
    </source>
</evidence>
<feature type="DNA-binding region" description="OmpR/PhoB-type" evidence="3">
    <location>
        <begin position="1"/>
        <end position="91"/>
    </location>
</feature>
<dbReference type="CDD" id="cd15831">
    <property type="entry name" value="BTAD"/>
    <property type="match status" value="1"/>
</dbReference>
<evidence type="ECO:0000256" key="2">
    <source>
        <dbReference type="ARBA" id="ARBA00023125"/>
    </source>
</evidence>
<dbReference type="RefSeq" id="WP_184391436.1">
    <property type="nucleotide sequence ID" value="NZ_BAAAJD010000085.1"/>
</dbReference>
<dbReference type="AlphaFoldDB" id="A0A7W8QL57"/>
<dbReference type="InterPro" id="IPR016032">
    <property type="entry name" value="Sig_transdc_resp-reg_C-effctor"/>
</dbReference>
<dbReference type="SUPFAM" id="SSF46894">
    <property type="entry name" value="C-terminal effector domain of the bipartite response regulators"/>
    <property type="match status" value="1"/>
</dbReference>
<sequence length="1099" mass="118143">MRFSILGPLTVLDGAGAPVPVGGARLRRLLVLLLLEPGRTVGADRLIDGIWGADAPANAANALQALVSRLRRQLGSPSAILGDAAGYRLDADPSQVDLWEFDGLVRRGRRARAAGDRQEAVRLLEAALELWRGDPVPELGEAGGEGEAARLAEQYRGARVELLEARLEGGEHGAVLPELEALAAQEPLREHTTELLIRALAGSGRTADALDAYQRLRSRLAEELGIDPSERLSGLHLKLLRGEALGSAAPVREPLDLGARPAPVTRLPSMLTSFVAREEVGAALGLLTEERLLTLVGPGGAGKTRLSVEVGGRLAADRPDLVPDGVWFVDLSSLRAEGGVPVTLLDVVGMRERVVSPLQIAEHTDPIERALEVFGDKRLLLIVDNCEHLIDEVTDVVARMLPACPGVRIMATSREPIGITGERLLAVPPLELPPEGATAEEARGYPAVQLFADRVRAFSPGFEVDDGNAAAVVRICRELDGMPLALELAAVRVRAMPLPQLAERLSDRFRLLAGGPRSVRPRHQTLEAVVDWSWELLDEAERTLLRRLAVFGGGAALDAVEAVCSDGDGSGDVAGRDVWSVLFSLVDKSLVIADGASGADRDQPRYRMLETVRAYGMRRLTESGELERVRRAHARFLVGLWSGAAEPLLGPDQLLWLRRLRAEQDDHQATLRWAVERGDLDTAFALVHATLPHGQLGEGWSVLAREASALIEQVGEEPPPGHEAAYAECLLLRTAEYDLGQAGKDDGDAIVRAEQTLFRVEEIVREHPEAAEGNVSLLMAPLLLALLGHDREGMVRRLDEAAAALPRWQSLMVEAFSAMLVQQVFLGRGAEARGRFTRVLGQLREAGERWIRSHVCFMLAELEGLSDLGRELALVDEAIEASEGLELGNQTAALRARRAVLLARGGRGAEARRELEAVDGTRLETDSRLMLNVCRAEVARWSETPESARELAEAALGGVVDGNPFIRVQLEPFLRVQLARLAVDAGRVAEAREQTAAAWRAMGGVWNGSVAGLATEQAADVEERLGRPEAAAELLGLAEALRGLPNTAGAEARDLSERLRAALGADGLAAVRESAAKTAPEEALRRVSAAVDAWDAAAS</sequence>
<accession>A0A7W8QL57</accession>
<dbReference type="Pfam" id="PF25872">
    <property type="entry name" value="HTH_77"/>
    <property type="match status" value="1"/>
</dbReference>
<dbReference type="PANTHER" id="PTHR47691">
    <property type="entry name" value="REGULATOR-RELATED"/>
    <property type="match status" value="1"/>
</dbReference>
<evidence type="ECO:0000259" key="4">
    <source>
        <dbReference type="PROSITE" id="PS51755"/>
    </source>
</evidence>
<dbReference type="EMBL" id="JACHDB010000001">
    <property type="protein sequence ID" value="MBB5431775.1"/>
    <property type="molecule type" value="Genomic_DNA"/>
</dbReference>
<dbReference type="SMART" id="SM01043">
    <property type="entry name" value="BTAD"/>
    <property type="match status" value="1"/>
</dbReference>